<comment type="caution">
    <text evidence="2">The sequence shown here is derived from an EMBL/GenBank/DDBJ whole genome shotgun (WGS) entry which is preliminary data.</text>
</comment>
<dbReference type="EMBL" id="JBHRSV010000016">
    <property type="protein sequence ID" value="MFC2926287.1"/>
    <property type="molecule type" value="Genomic_DNA"/>
</dbReference>
<gene>
    <name evidence="2" type="ORF">ACFOOR_09225</name>
</gene>
<feature type="chain" id="PRO_5045258448" evidence="1">
    <location>
        <begin position="21"/>
        <end position="356"/>
    </location>
</feature>
<name>A0ABV6ZY15_9PROT</name>
<organism evidence="2 3">
    <name type="scientific">Hyphobacterium vulgare</name>
    <dbReference type="NCBI Taxonomy" id="1736751"/>
    <lineage>
        <taxon>Bacteria</taxon>
        <taxon>Pseudomonadati</taxon>
        <taxon>Pseudomonadota</taxon>
        <taxon>Alphaproteobacteria</taxon>
        <taxon>Maricaulales</taxon>
        <taxon>Maricaulaceae</taxon>
        <taxon>Hyphobacterium</taxon>
    </lineage>
</organism>
<dbReference type="Proteomes" id="UP001595379">
    <property type="component" value="Unassembled WGS sequence"/>
</dbReference>
<evidence type="ECO:0000256" key="1">
    <source>
        <dbReference type="SAM" id="SignalP"/>
    </source>
</evidence>
<accession>A0ABV6ZY15</accession>
<sequence>MRQILACLIALIALAAPAAAQPGYLAGGPDGDRPDYRGGGGDAPPGTIEIWDGESWRPYAYCQSNPCGGYNADRYRRDERRSTNVQTYAHLEGRDYTYADCPAGTEPSVGDDGERICLRRSGRVTTRDDLPRHAPRYEERGGYRETYDERRYSYRDEASYRHRETYRPPASPCETRQRDWSGCYQSREWTDYRRTESRGDIDLRVYPREWYGQDGRYWREVPGSGGRSGCACEGYSRDRHYSECGHYDHTTHYDGGYGYYDDGLAWSYFGARSGAYYGTAGGGGYHRELVLPSAGARARAFAGAGAGAGASANANVSVNTRVNTGVHVRVGGGGGWRGGHGGGGCRSGCGHGGGHH</sequence>
<proteinExistence type="predicted"/>
<feature type="signal peptide" evidence="1">
    <location>
        <begin position="1"/>
        <end position="20"/>
    </location>
</feature>
<evidence type="ECO:0000313" key="3">
    <source>
        <dbReference type="Proteomes" id="UP001595379"/>
    </source>
</evidence>
<dbReference type="RefSeq" id="WP_343164599.1">
    <property type="nucleotide sequence ID" value="NZ_JBHRSV010000016.1"/>
</dbReference>
<evidence type="ECO:0000313" key="2">
    <source>
        <dbReference type="EMBL" id="MFC2926287.1"/>
    </source>
</evidence>
<keyword evidence="1" id="KW-0732">Signal</keyword>
<protein>
    <submittedName>
        <fullName evidence="2">Uncharacterized protein</fullName>
    </submittedName>
</protein>
<reference evidence="3" key="1">
    <citation type="journal article" date="2019" name="Int. J. Syst. Evol. Microbiol.">
        <title>The Global Catalogue of Microorganisms (GCM) 10K type strain sequencing project: providing services to taxonomists for standard genome sequencing and annotation.</title>
        <authorList>
            <consortium name="The Broad Institute Genomics Platform"/>
            <consortium name="The Broad Institute Genome Sequencing Center for Infectious Disease"/>
            <person name="Wu L."/>
            <person name="Ma J."/>
        </authorList>
    </citation>
    <scope>NUCLEOTIDE SEQUENCE [LARGE SCALE GENOMIC DNA]</scope>
    <source>
        <strain evidence="3">KCTC 52487</strain>
    </source>
</reference>
<keyword evidence="3" id="KW-1185">Reference proteome</keyword>